<keyword evidence="3" id="KW-1185">Reference proteome</keyword>
<gene>
    <name evidence="2" type="ORF">DYP60_04480</name>
</gene>
<feature type="transmembrane region" description="Helical" evidence="1">
    <location>
        <begin position="196"/>
        <end position="214"/>
    </location>
</feature>
<comment type="caution">
    <text evidence="2">The sequence shown here is derived from an EMBL/GenBank/DDBJ whole genome shotgun (WGS) entry which is preliminary data.</text>
</comment>
<proteinExistence type="predicted"/>
<evidence type="ECO:0000313" key="2">
    <source>
        <dbReference type="EMBL" id="RFU95281.1"/>
    </source>
</evidence>
<organism evidence="2 3">
    <name type="scientific">Sphaerochaeta halotolerans</name>
    <dbReference type="NCBI Taxonomy" id="2293840"/>
    <lineage>
        <taxon>Bacteria</taxon>
        <taxon>Pseudomonadati</taxon>
        <taxon>Spirochaetota</taxon>
        <taxon>Spirochaetia</taxon>
        <taxon>Spirochaetales</taxon>
        <taxon>Sphaerochaetaceae</taxon>
        <taxon>Sphaerochaeta</taxon>
    </lineage>
</organism>
<name>A0A372MHN3_9SPIR</name>
<dbReference type="AlphaFoldDB" id="A0A372MHN3"/>
<reference evidence="3" key="1">
    <citation type="submission" date="2018-08" db="EMBL/GenBank/DDBJ databases">
        <authorList>
            <person name="Grouzdev D.S."/>
            <person name="Krutkina M.S."/>
        </authorList>
    </citation>
    <scope>NUCLEOTIDE SEQUENCE [LARGE SCALE GENOMIC DNA]</scope>
    <source>
        <strain evidence="3">4-11</strain>
    </source>
</reference>
<feature type="transmembrane region" description="Helical" evidence="1">
    <location>
        <begin position="56"/>
        <end position="76"/>
    </location>
</feature>
<dbReference type="EMBL" id="QUWK01000004">
    <property type="protein sequence ID" value="RFU95281.1"/>
    <property type="molecule type" value="Genomic_DNA"/>
</dbReference>
<accession>A0A372MHN3</accession>
<feature type="transmembrane region" description="Helical" evidence="1">
    <location>
        <begin position="234"/>
        <end position="254"/>
    </location>
</feature>
<sequence>MEETSSDPLFAKELPPEGTHGITKARKGLIELIIALFAVSEITVGLSLFFSDALAYGFIPLFCIAMATVSLVSIVLAKPRYVHHASWQSLIVALLLLGLDGADFVWSWSLIAVGGIVIFWMYGVFPWSRWAKKHVKGGIALSVLSTVFYLALINLVVSGALTWFLPVAVPTLLALLLGTLLFFLWFSNRKGNRIPIADIVLGSMVVLFSSSAVFDGSLARYQTGAISLRWASSLLVTALVILLFMVAVSLSLRLRRYFTSHNRHD</sequence>
<protein>
    <submittedName>
        <fullName evidence="2">Uncharacterized protein</fullName>
    </submittedName>
</protein>
<dbReference type="Proteomes" id="UP000264002">
    <property type="component" value="Unassembled WGS sequence"/>
</dbReference>
<evidence type="ECO:0000313" key="3">
    <source>
        <dbReference type="Proteomes" id="UP000264002"/>
    </source>
</evidence>
<keyword evidence="1" id="KW-1133">Transmembrane helix</keyword>
<feature type="transmembrane region" description="Helical" evidence="1">
    <location>
        <begin position="29"/>
        <end position="50"/>
    </location>
</feature>
<evidence type="ECO:0000256" key="1">
    <source>
        <dbReference type="SAM" id="Phobius"/>
    </source>
</evidence>
<feature type="transmembrane region" description="Helical" evidence="1">
    <location>
        <begin position="105"/>
        <end position="125"/>
    </location>
</feature>
<reference evidence="2 3" key="2">
    <citation type="submission" date="2018-09" db="EMBL/GenBank/DDBJ databases">
        <title>Genome of Sphaerochaeta halotolerans strain 4-11.</title>
        <authorList>
            <person name="Nazina T.N."/>
            <person name="Sokolova D.S."/>
        </authorList>
    </citation>
    <scope>NUCLEOTIDE SEQUENCE [LARGE SCALE GENOMIC DNA]</scope>
    <source>
        <strain evidence="2 3">4-11</strain>
    </source>
</reference>
<keyword evidence="1" id="KW-0812">Transmembrane</keyword>
<feature type="transmembrane region" description="Helical" evidence="1">
    <location>
        <begin position="137"/>
        <end position="157"/>
    </location>
</feature>
<feature type="transmembrane region" description="Helical" evidence="1">
    <location>
        <begin position="163"/>
        <end position="184"/>
    </location>
</feature>
<keyword evidence="1" id="KW-0472">Membrane</keyword>